<evidence type="ECO:0000256" key="2">
    <source>
        <dbReference type="SAM" id="SignalP"/>
    </source>
</evidence>
<organism evidence="3 4">
    <name type="scientific">Hortaea werneckii</name>
    <name type="common">Black yeast</name>
    <name type="synonym">Cladosporium werneckii</name>
    <dbReference type="NCBI Taxonomy" id="91943"/>
    <lineage>
        <taxon>Eukaryota</taxon>
        <taxon>Fungi</taxon>
        <taxon>Dikarya</taxon>
        <taxon>Ascomycota</taxon>
        <taxon>Pezizomycotina</taxon>
        <taxon>Dothideomycetes</taxon>
        <taxon>Dothideomycetidae</taxon>
        <taxon>Mycosphaerellales</taxon>
        <taxon>Teratosphaeriaceae</taxon>
        <taxon>Hortaea</taxon>
    </lineage>
</organism>
<dbReference type="OrthoDB" id="5345753at2759"/>
<feature type="chain" id="PRO_5018003581" evidence="2">
    <location>
        <begin position="18"/>
        <end position="1104"/>
    </location>
</feature>
<evidence type="ECO:0000256" key="1">
    <source>
        <dbReference type="SAM" id="MobiDB-lite"/>
    </source>
</evidence>
<proteinExistence type="predicted"/>
<dbReference type="Proteomes" id="UP000270230">
    <property type="component" value="Unassembled WGS sequence"/>
</dbReference>
<sequence>MLGSWALVALQVTFAMGQSVVGTAGLDATSTGTGIWNSTTSTGVNPPPFSTQLLSGMRSSTSAEPQIPLSSGLVFTSSPFVANGVSTSSTATPLGVSTQLSGGIASFSGNSTSVIPSLSSVTQQTLSMPATAPLGNASLTNSVSLDVQHSTSHSATISSDTTLEHTSNMTASKAVTNATTLLPGVPLASDSTTYLDESSSEFTNGSPTALPAGTSSPDVTSTMTSAPSEVSLQSIADVSQTTNGWATATASDGSPTLLPFIVPCVDCAPIGIWNYVKQIGVTFSWPKFPRLPSFHLPCIRIIGVQISGDCLDPETDGPPPEAGTPTTQPTMETTAKSTSHRLLCYWGDNYNYTVKHYLGAQVSNWRAGGFLAPSHYRQGYSAWMYSYDIEGALAGTSDVLRYVTVTSCPLTIKTNDLADQTKAQQHKRYFSTTTDHAWEIYWLEQFFEFLLDSTGQAPNTLTCDHFKKYFFQKDNSESENRLAAVFNSLPSEQWMGGFALMTQYMNTYSKNLVSDIPRLKNTTSNLLSPNRAVTGKIKVGEAIKRVKQKTDHLKYISIGCMTINYDPMMQRIKDTWRRIYLSLLDVDKVVSCNDFDASGADGDQTEGSGDTSESDVEPLSVARRFLAYSEYLFNDEDDGIDPQSRTLGQRLVEATVRDIETLKSNDKYTKLSEEEKGKSGLEEQEAILKMIKDLGDTSDPDNRNWGVYFDASALADEANKEAQAAEAARSEDGDSAGNRMEKRQACALPSRGPSGSATASRTRTHGSVSASHSSSGSAAFPSMSSSNSTVSTSTSSATSGATSPTASASSLDSISASSTNSANATASTTNALSSAVVTSSAPITSCALKTLAQSDSEGHTALATQYCDCNDGWTASFASITGADFSTTYNCAVGNNTTIGVSTAPPPTITSCALVDSSGTTTFGSSLSAHQYCSCNDELQADLGSTVGSDGSTTFTCDVGTETTMAMSTAPPSTSATPTTEPATTTSSVAPTTEPASTTSDVPEPTESCHTQYKVFYDTFSIYGHDWDAAKLDGDGGEGSGSGLHHELSGCADVTKWKFETLDPTEDSPFTFHASGHITIWQKSCIEHAIASAGAPEGHCGGSG</sequence>
<gene>
    <name evidence="3" type="ORF">D0865_13536</name>
</gene>
<keyword evidence="2" id="KW-0732">Signal</keyword>
<feature type="region of interest" description="Disordered" evidence="1">
    <location>
        <begin position="196"/>
        <end position="228"/>
    </location>
</feature>
<dbReference type="AlphaFoldDB" id="A0A3M7BB08"/>
<comment type="caution">
    <text evidence="3">The sequence shown here is derived from an EMBL/GenBank/DDBJ whole genome shotgun (WGS) entry which is preliminary data.</text>
</comment>
<name>A0A3M7BB08_HORWE</name>
<reference evidence="3 4" key="1">
    <citation type="journal article" date="2018" name="BMC Genomics">
        <title>Genomic evidence for intraspecific hybridization in a clonal and extremely halotolerant yeast.</title>
        <authorList>
            <person name="Gostincar C."/>
            <person name="Stajich J.E."/>
            <person name="Zupancic J."/>
            <person name="Zalar P."/>
            <person name="Gunde-Cimerman N."/>
        </authorList>
    </citation>
    <scope>NUCLEOTIDE SEQUENCE [LARGE SCALE GENOMIC DNA]</scope>
    <source>
        <strain evidence="3 4">EXF-151</strain>
    </source>
</reference>
<feature type="compositionally biased region" description="Low complexity" evidence="1">
    <location>
        <begin position="966"/>
        <end position="1000"/>
    </location>
</feature>
<feature type="signal peptide" evidence="2">
    <location>
        <begin position="1"/>
        <end position="17"/>
    </location>
</feature>
<evidence type="ECO:0000313" key="4">
    <source>
        <dbReference type="Proteomes" id="UP000270230"/>
    </source>
</evidence>
<protein>
    <submittedName>
        <fullName evidence="3">Uncharacterized protein</fullName>
    </submittedName>
</protein>
<feature type="region of interest" description="Disordered" evidence="1">
    <location>
        <begin position="312"/>
        <end position="332"/>
    </location>
</feature>
<accession>A0A3M7BB08</accession>
<feature type="region of interest" description="Disordered" evidence="1">
    <location>
        <begin position="720"/>
        <end position="820"/>
    </location>
</feature>
<dbReference type="VEuPathDB" id="FungiDB:BTJ68_05523"/>
<dbReference type="EMBL" id="QWIN01001759">
    <property type="protein sequence ID" value="RMY36844.1"/>
    <property type="molecule type" value="Genomic_DNA"/>
</dbReference>
<feature type="region of interest" description="Disordered" evidence="1">
    <location>
        <begin position="597"/>
        <end position="616"/>
    </location>
</feature>
<feature type="region of interest" description="Disordered" evidence="1">
    <location>
        <begin position="966"/>
        <end position="1006"/>
    </location>
</feature>
<feature type="compositionally biased region" description="Low complexity" evidence="1">
    <location>
        <begin position="767"/>
        <end position="820"/>
    </location>
</feature>
<evidence type="ECO:0000313" key="3">
    <source>
        <dbReference type="EMBL" id="RMY36844.1"/>
    </source>
</evidence>